<reference evidence="3" key="1">
    <citation type="submission" date="2022-12" db="EMBL/GenBank/DDBJ databases">
        <title>Reclassification of two methanogenic archaea species isolated from the Kolyma lowland permafrost.</title>
        <authorList>
            <person name="Trubitsyn V.E."/>
            <person name="Rivkina E.M."/>
            <person name="Shcherbakova V.A."/>
        </authorList>
    </citation>
    <scope>NUCLEOTIDE SEQUENCE</scope>
    <source>
        <strain evidence="3">M2</strain>
        <strain evidence="4">MK4</strain>
    </source>
</reference>
<evidence type="ECO:0000313" key="3">
    <source>
        <dbReference type="EMBL" id="MCZ3366031.1"/>
    </source>
</evidence>
<dbReference type="EMBL" id="JAPVER010000020">
    <property type="protein sequence ID" value="MCZ3366031.1"/>
    <property type="molecule type" value="Genomic_DNA"/>
</dbReference>
<feature type="compositionally biased region" description="Low complexity" evidence="1">
    <location>
        <begin position="150"/>
        <end position="191"/>
    </location>
</feature>
<feature type="transmembrane region" description="Helical" evidence="2">
    <location>
        <begin position="103"/>
        <end position="124"/>
    </location>
</feature>
<keyword evidence="2" id="KW-1133">Transmembrane helix</keyword>
<gene>
    <name evidence="4" type="ORF">O3H35_02510</name>
    <name evidence="3" type="ORF">O3H54_09090</name>
</gene>
<keyword evidence="5" id="KW-1185">Reference proteome</keyword>
<name>A0A9E4ZVT3_9EURY</name>
<evidence type="ECO:0000313" key="5">
    <source>
        <dbReference type="Proteomes" id="UP001068021"/>
    </source>
</evidence>
<keyword evidence="2" id="KW-0472">Membrane</keyword>
<dbReference type="RefSeq" id="WP_048082204.1">
    <property type="nucleotide sequence ID" value="NZ_JAPVER010000020.1"/>
</dbReference>
<evidence type="ECO:0000256" key="2">
    <source>
        <dbReference type="SAM" id="Phobius"/>
    </source>
</evidence>
<evidence type="ECO:0000313" key="4">
    <source>
        <dbReference type="EMBL" id="MCZ3371496.1"/>
    </source>
</evidence>
<evidence type="ECO:0000256" key="1">
    <source>
        <dbReference type="SAM" id="MobiDB-lite"/>
    </source>
</evidence>
<accession>A0A9E4ZVT3</accession>
<dbReference type="Proteomes" id="UP001074446">
    <property type="component" value="Unassembled WGS sequence"/>
</dbReference>
<comment type="caution">
    <text evidence="3">The sequence shown here is derived from an EMBL/GenBank/DDBJ whole genome shotgun (WGS) entry which is preliminary data.</text>
</comment>
<sequence>MIEISLEKERIIKSLKELEKEYNKGNIPKSHYDFQKRKLTEQLEAFNVADRVRKLQGKETTDVTNEETSSEDENGELFKKFITPPGLKEKNIKPNGRSVSTKIGIGVLVAAFFIGIVFGIYGFIPQQVSSSSLYTNDTAFPPFANNSTNVTNMTNSTNTTKNITKTTNTTKTTNKTTTKKNSTNTKKNSTKTTDDDINDIINYYGY</sequence>
<keyword evidence="2" id="KW-0812">Transmembrane</keyword>
<proteinExistence type="predicted"/>
<dbReference type="EMBL" id="JAPVES010000024">
    <property type="protein sequence ID" value="MCZ3371496.1"/>
    <property type="molecule type" value="Genomic_DNA"/>
</dbReference>
<dbReference type="AlphaFoldDB" id="A0A9E4ZVT3"/>
<feature type="region of interest" description="Disordered" evidence="1">
    <location>
        <begin position="150"/>
        <end position="192"/>
    </location>
</feature>
<organism evidence="3 5">
    <name type="scientific">Methanobacterium veterum</name>
    <dbReference type="NCBI Taxonomy" id="408577"/>
    <lineage>
        <taxon>Archaea</taxon>
        <taxon>Methanobacteriati</taxon>
        <taxon>Methanobacteriota</taxon>
        <taxon>Methanomada group</taxon>
        <taxon>Methanobacteria</taxon>
        <taxon>Methanobacteriales</taxon>
        <taxon>Methanobacteriaceae</taxon>
        <taxon>Methanobacterium</taxon>
    </lineage>
</organism>
<protein>
    <submittedName>
        <fullName evidence="3">Uncharacterized protein</fullName>
    </submittedName>
</protein>
<dbReference type="Proteomes" id="UP001068021">
    <property type="component" value="Unassembled WGS sequence"/>
</dbReference>